<dbReference type="PROSITE" id="PS50157">
    <property type="entry name" value="ZINC_FINGER_C2H2_2"/>
    <property type="match status" value="1"/>
</dbReference>
<gene>
    <name evidence="4" type="ORF">H072_7444</name>
</gene>
<evidence type="ECO:0000259" key="3">
    <source>
        <dbReference type="PROSITE" id="PS50157"/>
    </source>
</evidence>
<keyword evidence="1" id="KW-0863">Zinc-finger</keyword>
<keyword evidence="1" id="KW-0479">Metal-binding</keyword>
<dbReference type="GO" id="GO:0008270">
    <property type="term" value="F:zinc ion binding"/>
    <property type="evidence" value="ECO:0007669"/>
    <property type="project" value="UniProtKB-KW"/>
</dbReference>
<evidence type="ECO:0000313" key="5">
    <source>
        <dbReference type="Proteomes" id="UP000015100"/>
    </source>
</evidence>
<dbReference type="HOGENOM" id="CLU_1331913_0_0_1"/>
<reference evidence="5" key="2">
    <citation type="submission" date="2013-04" db="EMBL/GenBank/DDBJ databases">
        <title>Genomic mechanisms accounting for the adaptation to parasitism in nematode-trapping fungi.</title>
        <authorList>
            <person name="Ahren D.G."/>
        </authorList>
    </citation>
    <scope>NUCLEOTIDE SEQUENCE [LARGE SCALE GENOMIC DNA]</scope>
    <source>
        <strain evidence="5">CBS 200.50</strain>
    </source>
</reference>
<feature type="domain" description="C2H2-type" evidence="3">
    <location>
        <begin position="147"/>
        <end position="175"/>
    </location>
</feature>
<reference evidence="4 5" key="1">
    <citation type="journal article" date="2013" name="PLoS Genet.">
        <title>Genomic mechanisms accounting for the adaptation to parasitism in nematode-trapping fungi.</title>
        <authorList>
            <person name="Meerupati T."/>
            <person name="Andersson K.M."/>
            <person name="Friman E."/>
            <person name="Kumar D."/>
            <person name="Tunlid A."/>
            <person name="Ahren D."/>
        </authorList>
    </citation>
    <scope>NUCLEOTIDE SEQUENCE [LARGE SCALE GENOMIC DNA]</scope>
    <source>
        <strain evidence="4 5">CBS 200.50</strain>
    </source>
</reference>
<organism evidence="4 5">
    <name type="scientific">Dactylellina haptotyla (strain CBS 200.50)</name>
    <name type="common">Nematode-trapping fungus</name>
    <name type="synonym">Monacrosporium haptotylum</name>
    <dbReference type="NCBI Taxonomy" id="1284197"/>
    <lineage>
        <taxon>Eukaryota</taxon>
        <taxon>Fungi</taxon>
        <taxon>Dikarya</taxon>
        <taxon>Ascomycota</taxon>
        <taxon>Pezizomycotina</taxon>
        <taxon>Orbiliomycetes</taxon>
        <taxon>Orbiliales</taxon>
        <taxon>Orbiliaceae</taxon>
        <taxon>Dactylellina</taxon>
    </lineage>
</organism>
<dbReference type="Proteomes" id="UP000015100">
    <property type="component" value="Unassembled WGS sequence"/>
</dbReference>
<name>S8A754_DACHA</name>
<evidence type="ECO:0000313" key="4">
    <source>
        <dbReference type="EMBL" id="EPS38810.1"/>
    </source>
</evidence>
<keyword evidence="5" id="KW-1185">Reference proteome</keyword>
<proteinExistence type="predicted"/>
<keyword evidence="1" id="KW-0862">Zinc</keyword>
<accession>S8A754</accession>
<evidence type="ECO:0000256" key="1">
    <source>
        <dbReference type="PROSITE-ProRule" id="PRU00042"/>
    </source>
</evidence>
<dbReference type="AlphaFoldDB" id="S8A754"/>
<sequence>MFGSCPIPFAEDAHGEYIEGYSNNGTYNYPTSEDLATTRLPIPERQSYWVIPGLPASTVPYSAYNPGFGNWVEAGYNQALPISAYTQAFSNSEIQPDFYDVAWDGRDPLQPTNELRKETDHEDSVTSSPNPSISSQTSTAENETSLLGCDKCGFKTHLKSNLTMHKRRVHSGKRYPCTLGDMARKIYGIEVEEKLDPLAIVLAAPR</sequence>
<dbReference type="InterPro" id="IPR013087">
    <property type="entry name" value="Znf_C2H2_type"/>
</dbReference>
<protein>
    <recommendedName>
        <fullName evidence="3">C2H2-type domain-containing protein</fullName>
    </recommendedName>
</protein>
<feature type="region of interest" description="Disordered" evidence="2">
    <location>
        <begin position="102"/>
        <end position="140"/>
    </location>
</feature>
<feature type="compositionally biased region" description="Basic and acidic residues" evidence="2">
    <location>
        <begin position="114"/>
        <end position="124"/>
    </location>
</feature>
<comment type="caution">
    <text evidence="4">The sequence shown here is derived from an EMBL/GenBank/DDBJ whole genome shotgun (WGS) entry which is preliminary data.</text>
</comment>
<dbReference type="EMBL" id="AQGS01000526">
    <property type="protein sequence ID" value="EPS38810.1"/>
    <property type="molecule type" value="Genomic_DNA"/>
</dbReference>
<feature type="compositionally biased region" description="Low complexity" evidence="2">
    <location>
        <begin position="125"/>
        <end position="139"/>
    </location>
</feature>
<evidence type="ECO:0000256" key="2">
    <source>
        <dbReference type="SAM" id="MobiDB-lite"/>
    </source>
</evidence>
<dbReference type="Gene3D" id="3.30.160.60">
    <property type="entry name" value="Classic Zinc Finger"/>
    <property type="match status" value="1"/>
</dbReference>